<evidence type="ECO:0000313" key="24">
    <source>
        <dbReference type="EMBL" id="QFS52648.1"/>
    </source>
</evidence>
<keyword evidence="7 20" id="KW-0547">Nucleotide-binding</keyword>
<dbReference type="NCBIfam" id="TIGR01445">
    <property type="entry name" value="intein_Nterm"/>
    <property type="match status" value="1"/>
</dbReference>
<evidence type="ECO:0000256" key="8">
    <source>
        <dbReference type="ARBA" id="ARBA00022759"/>
    </source>
</evidence>
<dbReference type="InterPro" id="IPR036844">
    <property type="entry name" value="Hint_dom_sf"/>
</dbReference>
<dbReference type="GO" id="GO:1990077">
    <property type="term" value="C:primosome complex"/>
    <property type="evidence" value="ECO:0007669"/>
    <property type="project" value="UniProtKB-UniRule"/>
</dbReference>
<dbReference type="InterPro" id="IPR006141">
    <property type="entry name" value="Intein_N"/>
</dbReference>
<dbReference type="GO" id="GO:0003677">
    <property type="term" value="F:DNA binding"/>
    <property type="evidence" value="ECO:0007669"/>
    <property type="project" value="UniProtKB-UniRule"/>
</dbReference>
<dbReference type="InterPro" id="IPR003593">
    <property type="entry name" value="AAA+_ATPase"/>
</dbReference>
<dbReference type="Gene3D" id="3.40.50.300">
    <property type="entry name" value="P-loop containing nucleotide triphosphate hydrolases"/>
    <property type="match status" value="2"/>
</dbReference>
<protein>
    <recommendedName>
        <fullName evidence="19 20">Replicative DNA helicase</fullName>
        <ecNumber evidence="19 20">5.6.2.3</ecNumber>
    </recommendedName>
</protein>
<evidence type="ECO:0000259" key="23">
    <source>
        <dbReference type="PROSITE" id="PS51199"/>
    </source>
</evidence>
<evidence type="ECO:0000256" key="2">
    <source>
        <dbReference type="ARBA" id="ARBA00011643"/>
    </source>
</evidence>
<evidence type="ECO:0000256" key="5">
    <source>
        <dbReference type="ARBA" id="ARBA00022722"/>
    </source>
</evidence>
<evidence type="ECO:0000259" key="22">
    <source>
        <dbReference type="PROSITE" id="PS50819"/>
    </source>
</evidence>
<dbReference type="Gene3D" id="1.10.860.10">
    <property type="entry name" value="DNAb Helicase, Chain A"/>
    <property type="match status" value="1"/>
</dbReference>
<comment type="subunit">
    <text evidence="2">Homohexamer.</text>
</comment>
<dbReference type="RefSeq" id="WP_152592819.1">
    <property type="nucleotide sequence ID" value="NZ_CP045229.1"/>
</dbReference>
<dbReference type="PRINTS" id="PR00379">
    <property type="entry name" value="INTEIN"/>
</dbReference>
<dbReference type="GO" id="GO:0006314">
    <property type="term" value="P:intron homing"/>
    <property type="evidence" value="ECO:0007669"/>
    <property type="project" value="UniProtKB-KW"/>
</dbReference>
<dbReference type="SUPFAM" id="SSF48024">
    <property type="entry name" value="N-terminal domain of DnaB helicase"/>
    <property type="match status" value="1"/>
</dbReference>
<comment type="function">
    <text evidence="17 20">The intein is an endonuclease.</text>
</comment>
<dbReference type="PROSITE" id="PS50818">
    <property type="entry name" value="INTEIN_C_TER"/>
    <property type="match status" value="1"/>
</dbReference>
<dbReference type="AlphaFoldDB" id="A0A5P8WIK7"/>
<dbReference type="SMART" id="SM00382">
    <property type="entry name" value="AAA"/>
    <property type="match status" value="1"/>
</dbReference>
<keyword evidence="9 20" id="KW-0378">Hydrolase</keyword>
<evidence type="ECO:0000256" key="4">
    <source>
        <dbReference type="ARBA" id="ARBA00022705"/>
    </source>
</evidence>
<dbReference type="Proteomes" id="UP000326678">
    <property type="component" value="Chromosome pGXM02"/>
</dbReference>
<dbReference type="PANTHER" id="PTHR30153">
    <property type="entry name" value="REPLICATIVE DNA HELICASE DNAB"/>
    <property type="match status" value="1"/>
</dbReference>
<dbReference type="GO" id="GO:0140664">
    <property type="term" value="F:ATP-dependent DNA damage sensor activity"/>
    <property type="evidence" value="ECO:0007669"/>
    <property type="project" value="InterPro"/>
</dbReference>
<sequence length="876" mass="98470">MTQNKLNFSSEQDRLPPQNIEAEEAILGGIMLDPEAIARVCDRLIPEAFYISSHKDIYQAALRLHTQSRPTDLLSVTSWLTDNGLLFRVGGRDKLATLIDRTVSAINIDALAELVMEKYHRRQLIKAANEILHLGYETETELPQIFDAAEEKVFSVTQQRSHDDLIHISDCLVDAYQEIESRYAGTSSPAISTGFYDLDGLLGGGFRPKRLYILAARPSVGKSALAGNLALNVAQSQRLPVAVFSLEMSREEYVQRFLSSESGIENSLLETGRLSNNQWQPLSQAVAQLSEQGIFINDNSCPTMNEIRSLVRKISATHGGVGLVIVDYLQLMSEGTDSRMNMTQRVGQISRGLKKLAKDLDVPVLALSQLSREVEHRNDKRPVLSDLRDCLTRNVYLTVASSGERISIADVQIGTKVLAVNQQQKVVAAQVQQVWAKGVKPVYQVTTQSGLVIECTDNHPILTQRGYVALKDLLQSDLVATAYRVLLQHQTDDYLKARLLGYLIGNGSIINAVSFVTPDQEIYEDFCSLVNTFFPGGTFNLDRSKDCWEVDVSYHYDNGYGKPFGNPLRNWLRSLGLTGKRSYEKFAPQWVFTLGEKGAAEFLAGLLLTDGCIKRRSDKWDVVFDTSSFQLAQNVSELLSRIGVAGTRSNPQKKKLEHHRLMYRVALARDGENLIHFASLMPDVGMKGRLLKQVLSDYLNCLPQPSGRSILALPLEISTLVREKTLHLRHQGIKHHDSTLRCWRDQGKRLNRRVCSQYAQFLNEPELQMWSNSDLLWESIRRVEYLGEHETFDICVPATGNFLANGVVVHNSGAVEQDSDVVIMLYRDEVHNPDSPDRGISELIVRKQRNGPTGTVKLLFDNQFTKFKNLVRHRQF</sequence>
<dbReference type="Pfam" id="PF03796">
    <property type="entry name" value="DnaB_C"/>
    <property type="match status" value="1"/>
</dbReference>
<dbReference type="PROSITE" id="PS51199">
    <property type="entry name" value="SF4_HELICASE"/>
    <property type="match status" value="2"/>
</dbReference>
<evidence type="ECO:0000256" key="16">
    <source>
        <dbReference type="ARBA" id="ARBA00023235"/>
    </source>
</evidence>
<keyword evidence="3 20" id="KW-0639">Primosome</keyword>
<dbReference type="InterPro" id="IPR007693">
    <property type="entry name" value="DNA_helicase_DnaB-like_N"/>
</dbReference>
<keyword evidence="5" id="KW-0540">Nuclease</keyword>
<feature type="domain" description="SF4 helicase" evidence="23">
    <location>
        <begin position="184"/>
        <end position="391"/>
    </location>
</feature>
<dbReference type="InterPro" id="IPR027434">
    <property type="entry name" value="Homing_endonucl"/>
</dbReference>
<comment type="catalytic activity">
    <reaction evidence="18 20">
        <text>ATP + H2O = ADP + phosphate + H(+)</text>
        <dbReference type="Rhea" id="RHEA:13065"/>
        <dbReference type="ChEBI" id="CHEBI:15377"/>
        <dbReference type="ChEBI" id="CHEBI:15378"/>
        <dbReference type="ChEBI" id="CHEBI:30616"/>
        <dbReference type="ChEBI" id="CHEBI:43474"/>
        <dbReference type="ChEBI" id="CHEBI:456216"/>
        <dbReference type="EC" id="5.6.2.3"/>
    </reaction>
</comment>
<dbReference type="Gene3D" id="3.10.28.10">
    <property type="entry name" value="Homing endonucleases"/>
    <property type="match status" value="1"/>
</dbReference>
<evidence type="ECO:0000259" key="21">
    <source>
        <dbReference type="PROSITE" id="PS50162"/>
    </source>
</evidence>
<dbReference type="FunFam" id="1.10.860.10:FF:000001">
    <property type="entry name" value="Replicative DNA helicase"/>
    <property type="match status" value="1"/>
</dbReference>
<dbReference type="InterPro" id="IPR016136">
    <property type="entry name" value="DNA_helicase_N/primase_C"/>
</dbReference>
<dbReference type="NCBIfam" id="TIGR01443">
    <property type="entry name" value="intein_Cterm"/>
    <property type="match status" value="1"/>
</dbReference>
<keyword evidence="15 20" id="KW-0238">DNA-binding</keyword>
<dbReference type="GO" id="GO:0043139">
    <property type="term" value="F:5'-3' DNA helicase activity"/>
    <property type="evidence" value="ECO:0007669"/>
    <property type="project" value="UniProtKB-EC"/>
</dbReference>
<dbReference type="SMART" id="SM00306">
    <property type="entry name" value="HintN"/>
    <property type="match status" value="1"/>
</dbReference>
<keyword evidence="6" id="KW-0677">Repeat</keyword>
<evidence type="ECO:0000256" key="17">
    <source>
        <dbReference type="ARBA" id="ARBA00044940"/>
    </source>
</evidence>
<feature type="domain" description="DOD-type homing endonuclease" evidence="22">
    <location>
        <begin position="499"/>
        <end position="644"/>
    </location>
</feature>
<evidence type="ECO:0000256" key="15">
    <source>
        <dbReference type="ARBA" id="ARBA00023125"/>
    </source>
</evidence>
<dbReference type="Pfam" id="PF14890">
    <property type="entry name" value="Intein_splicing"/>
    <property type="match status" value="1"/>
</dbReference>
<dbReference type="InterPro" id="IPR020588">
    <property type="entry name" value="RecA_ATP-bd"/>
</dbReference>
<dbReference type="InterPro" id="IPR027417">
    <property type="entry name" value="P-loop_NTPase"/>
</dbReference>
<comment type="similarity">
    <text evidence="1 20">Belongs to the helicase family. DnaB subfamily.</text>
</comment>
<evidence type="ECO:0000256" key="18">
    <source>
        <dbReference type="ARBA" id="ARBA00048954"/>
    </source>
</evidence>
<evidence type="ECO:0000256" key="1">
    <source>
        <dbReference type="ARBA" id="ARBA00008428"/>
    </source>
</evidence>
<evidence type="ECO:0000256" key="9">
    <source>
        <dbReference type="ARBA" id="ARBA00022801"/>
    </source>
</evidence>
<dbReference type="GO" id="GO:0006281">
    <property type="term" value="P:DNA repair"/>
    <property type="evidence" value="ECO:0007669"/>
    <property type="project" value="InterPro"/>
</dbReference>
<dbReference type="KEGG" id="nsh:GXM_10403"/>
<dbReference type="NCBIfam" id="TIGR00665">
    <property type="entry name" value="DnaB"/>
    <property type="match status" value="1"/>
</dbReference>
<dbReference type="PROSITE" id="PS50817">
    <property type="entry name" value="INTEIN_N_TER"/>
    <property type="match status" value="1"/>
</dbReference>
<dbReference type="InterPro" id="IPR003586">
    <property type="entry name" value="Hint_dom_C"/>
</dbReference>
<dbReference type="InterPro" id="IPR007692">
    <property type="entry name" value="DNA_helicase_DnaB"/>
</dbReference>
<keyword evidence="4 20" id="KW-0235">DNA replication</keyword>
<dbReference type="GO" id="GO:0016539">
    <property type="term" value="P:intein-mediated protein splicing"/>
    <property type="evidence" value="ECO:0007669"/>
    <property type="project" value="InterPro"/>
</dbReference>
<feature type="domain" description="SF4 helicase" evidence="23">
    <location>
        <begin position="814"/>
        <end position="874"/>
    </location>
</feature>
<evidence type="ECO:0000256" key="10">
    <source>
        <dbReference type="ARBA" id="ARBA00022806"/>
    </source>
</evidence>
<keyword evidence="10 20" id="KW-0347">Helicase</keyword>
<proteinExistence type="inferred from homology"/>
<comment type="function">
    <text evidence="20">The main replicative DNA helicase, it participates in initiation and elongation during chromosome replication. Travels ahead of the DNA replisome, separating dsDNA into templates for DNA synthesis. A processive ATP-dependent 5'-3' DNA helicase it has DNA-dependent ATPase activity.</text>
</comment>
<keyword evidence="13" id="KW-0404">Intron homing</keyword>
<dbReference type="SMART" id="SM00305">
    <property type="entry name" value="HintC"/>
    <property type="match status" value="1"/>
</dbReference>
<evidence type="ECO:0000256" key="13">
    <source>
        <dbReference type="ARBA" id="ARBA00022886"/>
    </source>
</evidence>
<dbReference type="PROSITE" id="PS50819">
    <property type="entry name" value="INTEIN_ENDONUCLEASE"/>
    <property type="match status" value="1"/>
</dbReference>
<evidence type="ECO:0000256" key="3">
    <source>
        <dbReference type="ARBA" id="ARBA00022515"/>
    </source>
</evidence>
<name>A0A5P8WIK7_9NOSO</name>
<dbReference type="SUPFAM" id="SSF52540">
    <property type="entry name" value="P-loop containing nucleoside triphosphate hydrolases"/>
    <property type="match status" value="2"/>
</dbReference>
<organism evidence="24 25">
    <name type="scientific">Nostoc sphaeroides CCNUC1</name>
    <dbReference type="NCBI Taxonomy" id="2653204"/>
    <lineage>
        <taxon>Bacteria</taxon>
        <taxon>Bacillati</taxon>
        <taxon>Cyanobacteriota</taxon>
        <taxon>Cyanophyceae</taxon>
        <taxon>Nostocales</taxon>
        <taxon>Nostocaceae</taxon>
        <taxon>Nostoc</taxon>
    </lineage>
</organism>
<dbReference type="SUPFAM" id="SSF55608">
    <property type="entry name" value="Homing endonucleases"/>
    <property type="match status" value="1"/>
</dbReference>
<evidence type="ECO:0000313" key="25">
    <source>
        <dbReference type="Proteomes" id="UP000326678"/>
    </source>
</evidence>
<keyword evidence="16" id="KW-0413">Isomerase</keyword>
<evidence type="ECO:0000256" key="14">
    <source>
        <dbReference type="ARBA" id="ARBA00023000"/>
    </source>
</evidence>
<accession>A0A5P8WIK7</accession>
<dbReference type="Pfam" id="PF00772">
    <property type="entry name" value="DnaB"/>
    <property type="match status" value="1"/>
</dbReference>
<dbReference type="InterPro" id="IPR004860">
    <property type="entry name" value="LAGLIDADG_dom"/>
</dbReference>
<evidence type="ECO:0000256" key="7">
    <source>
        <dbReference type="ARBA" id="ARBA00022741"/>
    </source>
</evidence>
<dbReference type="InterPro" id="IPR003587">
    <property type="entry name" value="Hint_dom_N"/>
</dbReference>
<reference evidence="24 25" key="1">
    <citation type="submission" date="2019-10" db="EMBL/GenBank/DDBJ databases">
        <title>Genomic and transcriptomic insights into the perfect genentic adaptation of a filamentous nitrogen-fixing cyanobacterium to rice fields.</title>
        <authorList>
            <person name="Chen Z."/>
        </authorList>
    </citation>
    <scope>NUCLEOTIDE SEQUENCE [LARGE SCALE GENOMIC DNA]</scope>
    <source>
        <strain evidence="24">CCNUC1</strain>
    </source>
</reference>
<keyword evidence="8" id="KW-0255">Endonuclease</keyword>
<keyword evidence="25" id="KW-1185">Reference proteome</keyword>
<evidence type="ECO:0000256" key="12">
    <source>
        <dbReference type="ARBA" id="ARBA00022840"/>
    </source>
</evidence>
<evidence type="ECO:0000256" key="6">
    <source>
        <dbReference type="ARBA" id="ARBA00022737"/>
    </source>
</evidence>
<dbReference type="InterPro" id="IPR036185">
    <property type="entry name" value="DNA_heli_DnaB-like_N_sf"/>
</dbReference>
<feature type="domain" description="RecA family profile 1" evidence="21">
    <location>
        <begin position="187"/>
        <end position="370"/>
    </location>
</feature>
<evidence type="ECO:0000256" key="19">
    <source>
        <dbReference type="NCBIfam" id="TIGR00665"/>
    </source>
</evidence>
<keyword evidence="12 20" id="KW-0067">ATP-binding</keyword>
<dbReference type="CDD" id="cd00984">
    <property type="entry name" value="DnaB_C"/>
    <property type="match status" value="1"/>
</dbReference>
<dbReference type="PANTHER" id="PTHR30153:SF2">
    <property type="entry name" value="REPLICATIVE DNA HELICASE"/>
    <property type="match status" value="1"/>
</dbReference>
<dbReference type="Pfam" id="PF14528">
    <property type="entry name" value="LAGLIDADG_3"/>
    <property type="match status" value="1"/>
</dbReference>
<dbReference type="GO" id="GO:0004519">
    <property type="term" value="F:endonuclease activity"/>
    <property type="evidence" value="ECO:0007669"/>
    <property type="project" value="UniProtKB-KW"/>
</dbReference>
<dbReference type="CDD" id="cd00081">
    <property type="entry name" value="Hint"/>
    <property type="match status" value="1"/>
</dbReference>
<dbReference type="SUPFAM" id="SSF51294">
    <property type="entry name" value="Hedgehog/intein (Hint) domain"/>
    <property type="match status" value="1"/>
</dbReference>
<evidence type="ECO:0000256" key="11">
    <source>
        <dbReference type="ARBA" id="ARBA00022813"/>
    </source>
</evidence>
<dbReference type="InterPro" id="IPR006142">
    <property type="entry name" value="INTEIN"/>
</dbReference>
<keyword evidence="14" id="KW-0651">Protein splicing</keyword>
<dbReference type="GO" id="GO:0005524">
    <property type="term" value="F:ATP binding"/>
    <property type="evidence" value="ECO:0007669"/>
    <property type="project" value="UniProtKB-UniRule"/>
</dbReference>
<dbReference type="EMBL" id="CP045229">
    <property type="protein sequence ID" value="QFS52648.1"/>
    <property type="molecule type" value="Genomic_DNA"/>
</dbReference>
<evidence type="ECO:0000256" key="20">
    <source>
        <dbReference type="RuleBase" id="RU362085"/>
    </source>
</evidence>
<dbReference type="PROSITE" id="PS50162">
    <property type="entry name" value="RECA_2"/>
    <property type="match status" value="1"/>
</dbReference>
<dbReference type="InterPro" id="IPR004042">
    <property type="entry name" value="Intein_endonuc_central"/>
</dbReference>
<dbReference type="InterPro" id="IPR007694">
    <property type="entry name" value="DNA_helicase_DnaB-like_C"/>
</dbReference>
<keyword evidence="11" id="KW-0068">Autocatalytic cleavage</keyword>
<dbReference type="InterPro" id="IPR030934">
    <property type="entry name" value="Intein_C"/>
</dbReference>
<dbReference type="GO" id="GO:0006269">
    <property type="term" value="P:DNA replication, synthesis of primer"/>
    <property type="evidence" value="ECO:0007669"/>
    <property type="project" value="UniProtKB-UniRule"/>
</dbReference>
<gene>
    <name evidence="24" type="ORF">GXM_10403</name>
</gene>
<dbReference type="GO" id="GO:0005829">
    <property type="term" value="C:cytosol"/>
    <property type="evidence" value="ECO:0007669"/>
    <property type="project" value="TreeGrafter"/>
</dbReference>
<dbReference type="GO" id="GO:0016887">
    <property type="term" value="F:ATP hydrolysis activity"/>
    <property type="evidence" value="ECO:0007669"/>
    <property type="project" value="RHEA"/>
</dbReference>
<dbReference type="Gene3D" id="2.170.16.10">
    <property type="entry name" value="Hedgehog/Intein (Hint) domain"/>
    <property type="match status" value="2"/>
</dbReference>
<dbReference type="EC" id="5.6.2.3" evidence="19 20"/>